<dbReference type="Proteomes" id="UP000183063">
    <property type="component" value="Unassembled WGS sequence"/>
</dbReference>
<reference evidence="2 4" key="3">
    <citation type="submission" date="2016-10" db="EMBL/GenBank/DDBJ databases">
        <authorList>
            <person name="Varghese N."/>
            <person name="Submissions S."/>
        </authorList>
    </citation>
    <scope>NUCLEOTIDE SEQUENCE [LARGE SCALE GENOMIC DNA]</scope>
    <source>
        <strain evidence="2 4">CGMCC 1.7071</strain>
    </source>
</reference>
<reference evidence="3" key="1">
    <citation type="submission" date="2016-10" db="EMBL/GenBank/DDBJ databases">
        <authorList>
            <person name="Wibberg D."/>
        </authorList>
    </citation>
    <scope>NUCLEOTIDE SEQUENCE [LARGE SCALE GENOMIC DNA]</scope>
</reference>
<evidence type="ECO:0000313" key="2">
    <source>
        <dbReference type="EMBL" id="SEP30861.1"/>
    </source>
</evidence>
<gene>
    <name evidence="1" type="primary">trxB_3</name>
    <name evidence="1" type="ORF">RTCCBAU85039_6638</name>
    <name evidence="2" type="ORF">SAMN05216228_107715</name>
</gene>
<dbReference type="EMBL" id="FNXB01000086">
    <property type="protein sequence ID" value="SEI21457.1"/>
    <property type="molecule type" value="Genomic_DNA"/>
</dbReference>
<evidence type="ECO:0000313" key="1">
    <source>
        <dbReference type="EMBL" id="SEI21457.1"/>
    </source>
</evidence>
<evidence type="ECO:0000313" key="4">
    <source>
        <dbReference type="Proteomes" id="UP000198939"/>
    </source>
</evidence>
<sequence length="96" mass="10518">MVVVNGVSTAVQEALYLSNLASKVTVVHCRHRFQAVSILRYRLLAKPKIKSFGTASSPKFSENRAGYIKVGSWSTMTTVTGSSQLTMFSTRCSVSR</sequence>
<proteinExistence type="predicted"/>
<organism evidence="1 3">
    <name type="scientific">Rhizobium tibeticum</name>
    <dbReference type="NCBI Taxonomy" id="501024"/>
    <lineage>
        <taxon>Bacteria</taxon>
        <taxon>Pseudomonadati</taxon>
        <taxon>Pseudomonadota</taxon>
        <taxon>Alphaproteobacteria</taxon>
        <taxon>Hyphomicrobiales</taxon>
        <taxon>Rhizobiaceae</taxon>
        <taxon>Rhizobium/Agrobacterium group</taxon>
        <taxon>Rhizobium</taxon>
    </lineage>
</organism>
<dbReference type="AlphaFoldDB" id="A0A1H8WTA2"/>
<reference evidence="1" key="2">
    <citation type="submission" date="2016-10" db="EMBL/GenBank/DDBJ databases">
        <authorList>
            <person name="de Groot N.N."/>
        </authorList>
    </citation>
    <scope>NUCLEOTIDE SEQUENCE [LARGE SCALE GENOMIC DNA]</scope>
    <source>
        <strain evidence="1">CCBAU85039</strain>
    </source>
</reference>
<keyword evidence="1" id="KW-0560">Oxidoreductase</keyword>
<dbReference type="InterPro" id="IPR036188">
    <property type="entry name" value="FAD/NAD-bd_sf"/>
</dbReference>
<keyword evidence="4" id="KW-1185">Reference proteome</keyword>
<evidence type="ECO:0000313" key="3">
    <source>
        <dbReference type="Proteomes" id="UP000183063"/>
    </source>
</evidence>
<dbReference type="EC" id="1.8.1.9" evidence="1"/>
<name>A0A1H8WTA2_9HYPH</name>
<dbReference type="Proteomes" id="UP000198939">
    <property type="component" value="Unassembled WGS sequence"/>
</dbReference>
<protein>
    <submittedName>
        <fullName evidence="1">Thioredoxin reductase</fullName>
        <ecNumber evidence="1">1.8.1.9</ecNumber>
    </submittedName>
</protein>
<dbReference type="GO" id="GO:0004791">
    <property type="term" value="F:thioredoxin-disulfide reductase (NADPH) activity"/>
    <property type="evidence" value="ECO:0007669"/>
    <property type="project" value="UniProtKB-EC"/>
</dbReference>
<dbReference type="Gene3D" id="3.50.50.60">
    <property type="entry name" value="FAD/NAD(P)-binding domain"/>
    <property type="match status" value="1"/>
</dbReference>
<dbReference type="EMBL" id="FOCV01000077">
    <property type="protein sequence ID" value="SEP30861.1"/>
    <property type="molecule type" value="Genomic_DNA"/>
</dbReference>
<dbReference type="STRING" id="501024.RTCCBAU85039_6638"/>
<accession>A0A1H8WTA2</accession>